<name>A0A518GBN3_9BACT</name>
<keyword evidence="1" id="KW-0812">Transmembrane</keyword>
<dbReference type="KEGG" id="ahel:Q31a_43090"/>
<accession>A0A518GBN3</accession>
<organism evidence="2 3">
    <name type="scientific">Aureliella helgolandensis</name>
    <dbReference type="NCBI Taxonomy" id="2527968"/>
    <lineage>
        <taxon>Bacteria</taxon>
        <taxon>Pseudomonadati</taxon>
        <taxon>Planctomycetota</taxon>
        <taxon>Planctomycetia</taxon>
        <taxon>Pirellulales</taxon>
        <taxon>Pirellulaceae</taxon>
        <taxon>Aureliella</taxon>
    </lineage>
</organism>
<feature type="transmembrane region" description="Helical" evidence="1">
    <location>
        <begin position="76"/>
        <end position="97"/>
    </location>
</feature>
<protein>
    <submittedName>
        <fullName evidence="2">Uncharacterized protein</fullName>
    </submittedName>
</protein>
<sequence length="102" mass="11603">MRFSVQAVLELTTFVGFVFAIAMIPYSGPYFCFVVLHGLAFVMPLLVMFTAIFTCKQNGTQLEIENNRSVAFVLRLWGYCGLTVGLFWAFVLLHMLYTMATR</sequence>
<evidence type="ECO:0000256" key="1">
    <source>
        <dbReference type="SAM" id="Phobius"/>
    </source>
</evidence>
<evidence type="ECO:0000313" key="2">
    <source>
        <dbReference type="EMBL" id="QDV25940.1"/>
    </source>
</evidence>
<evidence type="ECO:0000313" key="3">
    <source>
        <dbReference type="Proteomes" id="UP000318017"/>
    </source>
</evidence>
<proteinExistence type="predicted"/>
<dbReference type="Proteomes" id="UP000318017">
    <property type="component" value="Chromosome"/>
</dbReference>
<keyword evidence="3" id="KW-1185">Reference proteome</keyword>
<gene>
    <name evidence="2" type="ORF">Q31a_43090</name>
</gene>
<dbReference type="RefSeq" id="WP_145081695.1">
    <property type="nucleotide sequence ID" value="NZ_CP036298.1"/>
</dbReference>
<dbReference type="EMBL" id="CP036298">
    <property type="protein sequence ID" value="QDV25940.1"/>
    <property type="molecule type" value="Genomic_DNA"/>
</dbReference>
<dbReference type="AlphaFoldDB" id="A0A518GBN3"/>
<keyword evidence="1" id="KW-1133">Transmembrane helix</keyword>
<feature type="transmembrane region" description="Helical" evidence="1">
    <location>
        <begin position="34"/>
        <end position="55"/>
    </location>
</feature>
<keyword evidence="1" id="KW-0472">Membrane</keyword>
<reference evidence="2 3" key="1">
    <citation type="submission" date="2019-02" db="EMBL/GenBank/DDBJ databases">
        <title>Deep-cultivation of Planctomycetes and their phenomic and genomic characterization uncovers novel biology.</title>
        <authorList>
            <person name="Wiegand S."/>
            <person name="Jogler M."/>
            <person name="Boedeker C."/>
            <person name="Pinto D."/>
            <person name="Vollmers J."/>
            <person name="Rivas-Marin E."/>
            <person name="Kohn T."/>
            <person name="Peeters S.H."/>
            <person name="Heuer A."/>
            <person name="Rast P."/>
            <person name="Oberbeckmann S."/>
            <person name="Bunk B."/>
            <person name="Jeske O."/>
            <person name="Meyerdierks A."/>
            <person name="Storesund J.E."/>
            <person name="Kallscheuer N."/>
            <person name="Luecker S."/>
            <person name="Lage O.M."/>
            <person name="Pohl T."/>
            <person name="Merkel B.J."/>
            <person name="Hornburger P."/>
            <person name="Mueller R.-W."/>
            <person name="Bruemmer F."/>
            <person name="Labrenz M."/>
            <person name="Spormann A.M."/>
            <person name="Op den Camp H."/>
            <person name="Overmann J."/>
            <person name="Amann R."/>
            <person name="Jetten M.S.M."/>
            <person name="Mascher T."/>
            <person name="Medema M.H."/>
            <person name="Devos D.P."/>
            <person name="Kaster A.-K."/>
            <person name="Ovreas L."/>
            <person name="Rohde M."/>
            <person name="Galperin M.Y."/>
            <person name="Jogler C."/>
        </authorList>
    </citation>
    <scope>NUCLEOTIDE SEQUENCE [LARGE SCALE GENOMIC DNA]</scope>
    <source>
        <strain evidence="2 3">Q31a</strain>
    </source>
</reference>
<feature type="transmembrane region" description="Helical" evidence="1">
    <location>
        <begin position="7"/>
        <end position="28"/>
    </location>
</feature>